<dbReference type="InterPro" id="IPR020449">
    <property type="entry name" value="Tscrpt_reg_AraC-type_HTH"/>
</dbReference>
<evidence type="ECO:0000256" key="2">
    <source>
        <dbReference type="ARBA" id="ARBA00023015"/>
    </source>
</evidence>
<sequence length="529" mass="62271">MKVLVVDDNRYIVRGLAHSSIWKEIGIKDVYTAYSRSQALEILEKEEVTILLCDIEMPGGSGLELVKEAREKAWRGQVIFLTSYAEFSYAQEAIRLGSIDYLLKPVEAHTLKKAVIQAIKLCEYEESQQKLREKRLTYEKKIQSLKEYFWRELIEEVLPAQEVVLLKEAAGFGVDCGEDTVFLPILIKVDAEEYNTADKFNYSFVIRNIMEECLGGECASIETIIKNDKKMWLVIIRTHDKKEASLEFIYQKCMECMQFIRDFLKYDNVIYIGSSCRLYQVPDKVKELEIMNQDYVGKYNVVLRKEDIYVKKVEYQLKQIQDWEIMLRERSREKLKESIRFFLQNAMLHKEINYNFLICLRMDIQQMAYAILKEKNIAVNMFLVNNENQLLFNKASDSVEDMQKYLFFLIDESCRQMGLVEQSRTLMDKLLEYIDKNIDQTITREELSSQFFLSSDYISRLFRKKKGISLGEYIQKRKIEKAQMMLTSTELSISDIAVRVGFVNFSYFSKIFKRITGVTPAIYRKRNEI</sequence>
<evidence type="ECO:0000256" key="3">
    <source>
        <dbReference type="ARBA" id="ARBA00023125"/>
    </source>
</evidence>
<dbReference type="PANTHER" id="PTHR43280:SF2">
    <property type="entry name" value="HTH-TYPE TRANSCRIPTIONAL REGULATOR EXSA"/>
    <property type="match status" value="1"/>
</dbReference>
<dbReference type="Pfam" id="PF00072">
    <property type="entry name" value="Response_reg"/>
    <property type="match status" value="1"/>
</dbReference>
<dbReference type="AlphaFoldDB" id="A0A1M6Z701"/>
<dbReference type="InterPro" id="IPR018062">
    <property type="entry name" value="HTH_AraC-typ_CS"/>
</dbReference>
<dbReference type="InterPro" id="IPR001789">
    <property type="entry name" value="Sig_transdc_resp-reg_receiver"/>
</dbReference>
<dbReference type="InterPro" id="IPR018060">
    <property type="entry name" value="HTH_AraC"/>
</dbReference>
<keyword evidence="6" id="KW-0597">Phosphoprotein</keyword>
<protein>
    <recommendedName>
        <fullName evidence="1">Stage 0 sporulation protein A homolog</fullName>
    </recommendedName>
</protein>
<evidence type="ECO:0000259" key="7">
    <source>
        <dbReference type="PROSITE" id="PS01124"/>
    </source>
</evidence>
<reference evidence="9 10" key="1">
    <citation type="submission" date="2016-11" db="EMBL/GenBank/DDBJ databases">
        <authorList>
            <person name="Jaros S."/>
            <person name="Januszkiewicz K."/>
            <person name="Wedrychowicz H."/>
        </authorList>
    </citation>
    <scope>NUCLEOTIDE SEQUENCE [LARGE SCALE GENOMIC DNA]</scope>
    <source>
        <strain evidence="9 10">DSM 15929</strain>
    </source>
</reference>
<keyword evidence="10" id="KW-1185">Reference proteome</keyword>
<dbReference type="SMART" id="SM00448">
    <property type="entry name" value="REC"/>
    <property type="match status" value="1"/>
</dbReference>
<evidence type="ECO:0000256" key="5">
    <source>
        <dbReference type="ARBA" id="ARBA00024867"/>
    </source>
</evidence>
<dbReference type="Gene3D" id="1.10.10.60">
    <property type="entry name" value="Homeodomain-like"/>
    <property type="match status" value="2"/>
</dbReference>
<dbReference type="SUPFAM" id="SSF46689">
    <property type="entry name" value="Homeodomain-like"/>
    <property type="match status" value="2"/>
</dbReference>
<name>A0A1M6Z701_9FIRM</name>
<organism evidence="9 10">
    <name type="scientific">Anaerocolumna jejuensis DSM 15929</name>
    <dbReference type="NCBI Taxonomy" id="1121322"/>
    <lineage>
        <taxon>Bacteria</taxon>
        <taxon>Bacillati</taxon>
        <taxon>Bacillota</taxon>
        <taxon>Clostridia</taxon>
        <taxon>Lachnospirales</taxon>
        <taxon>Lachnospiraceae</taxon>
        <taxon>Anaerocolumna</taxon>
    </lineage>
</organism>
<dbReference type="PANTHER" id="PTHR43280">
    <property type="entry name" value="ARAC-FAMILY TRANSCRIPTIONAL REGULATOR"/>
    <property type="match status" value="1"/>
</dbReference>
<comment type="function">
    <text evidence="5">May play the central regulatory role in sporulation. It may be an element of the effector pathway responsible for the activation of sporulation genes in response to nutritional stress. Spo0A may act in concert with spo0H (a sigma factor) to control the expression of some genes that are critical to the sporulation process.</text>
</comment>
<feature type="modified residue" description="4-aspartylphosphate" evidence="6">
    <location>
        <position position="54"/>
    </location>
</feature>
<feature type="domain" description="Response regulatory" evidence="8">
    <location>
        <begin position="2"/>
        <end position="119"/>
    </location>
</feature>
<evidence type="ECO:0000256" key="4">
    <source>
        <dbReference type="ARBA" id="ARBA00023163"/>
    </source>
</evidence>
<dbReference type="Pfam" id="PF12833">
    <property type="entry name" value="HTH_18"/>
    <property type="match status" value="1"/>
</dbReference>
<keyword evidence="3" id="KW-0238">DNA-binding</keyword>
<dbReference type="InterPro" id="IPR011006">
    <property type="entry name" value="CheY-like_superfamily"/>
</dbReference>
<keyword evidence="2" id="KW-0805">Transcription regulation</keyword>
<evidence type="ECO:0000313" key="10">
    <source>
        <dbReference type="Proteomes" id="UP000184386"/>
    </source>
</evidence>
<proteinExistence type="predicted"/>
<dbReference type="SMART" id="SM00342">
    <property type="entry name" value="HTH_ARAC"/>
    <property type="match status" value="1"/>
</dbReference>
<evidence type="ECO:0000313" key="9">
    <source>
        <dbReference type="EMBL" id="SHL26182.1"/>
    </source>
</evidence>
<dbReference type="Gene3D" id="3.40.50.2300">
    <property type="match status" value="1"/>
</dbReference>
<dbReference type="RefSeq" id="WP_073279266.1">
    <property type="nucleotide sequence ID" value="NZ_FRAC01000028.1"/>
</dbReference>
<dbReference type="EMBL" id="FRAC01000028">
    <property type="protein sequence ID" value="SHL26182.1"/>
    <property type="molecule type" value="Genomic_DNA"/>
</dbReference>
<dbReference type="GO" id="GO:0003700">
    <property type="term" value="F:DNA-binding transcription factor activity"/>
    <property type="evidence" value="ECO:0007669"/>
    <property type="project" value="InterPro"/>
</dbReference>
<dbReference type="InterPro" id="IPR009057">
    <property type="entry name" value="Homeodomain-like_sf"/>
</dbReference>
<evidence type="ECO:0000259" key="8">
    <source>
        <dbReference type="PROSITE" id="PS50110"/>
    </source>
</evidence>
<evidence type="ECO:0000256" key="1">
    <source>
        <dbReference type="ARBA" id="ARBA00018672"/>
    </source>
</evidence>
<feature type="domain" description="HTH araC/xylS-type" evidence="7">
    <location>
        <begin position="428"/>
        <end position="526"/>
    </location>
</feature>
<keyword evidence="4" id="KW-0804">Transcription</keyword>
<evidence type="ECO:0000256" key="6">
    <source>
        <dbReference type="PROSITE-ProRule" id="PRU00169"/>
    </source>
</evidence>
<dbReference type="SUPFAM" id="SSF52172">
    <property type="entry name" value="CheY-like"/>
    <property type="match status" value="1"/>
</dbReference>
<dbReference type="PRINTS" id="PR00032">
    <property type="entry name" value="HTHARAC"/>
</dbReference>
<dbReference type="STRING" id="1121322.SAMN02745136_04485"/>
<dbReference type="PROSITE" id="PS00041">
    <property type="entry name" value="HTH_ARAC_FAMILY_1"/>
    <property type="match status" value="1"/>
</dbReference>
<dbReference type="PROSITE" id="PS01124">
    <property type="entry name" value="HTH_ARAC_FAMILY_2"/>
    <property type="match status" value="1"/>
</dbReference>
<gene>
    <name evidence="9" type="ORF">SAMN02745136_04485</name>
</gene>
<accession>A0A1M6Z701</accession>
<dbReference type="GO" id="GO:0000160">
    <property type="term" value="P:phosphorelay signal transduction system"/>
    <property type="evidence" value="ECO:0007669"/>
    <property type="project" value="InterPro"/>
</dbReference>
<dbReference type="GO" id="GO:0043565">
    <property type="term" value="F:sequence-specific DNA binding"/>
    <property type="evidence" value="ECO:0007669"/>
    <property type="project" value="InterPro"/>
</dbReference>
<dbReference type="OrthoDB" id="1974963at2"/>
<dbReference type="Proteomes" id="UP000184386">
    <property type="component" value="Unassembled WGS sequence"/>
</dbReference>
<dbReference type="CDD" id="cd17536">
    <property type="entry name" value="REC_YesN-like"/>
    <property type="match status" value="1"/>
</dbReference>
<dbReference type="PROSITE" id="PS50110">
    <property type="entry name" value="RESPONSE_REGULATORY"/>
    <property type="match status" value="1"/>
</dbReference>